<sequence length="361" mass="41693">MTTENGSFSVKKGPNNKYVDYKNQVYDIKWEMIDKSRYFPLTIINMFTVRSVLYPLTLVRTRLQVQTRGSLYTGTYNALTTVIKYEGFGALYKGFLVNSFQLFPHVLYITSYEKTRQQISLFTQNRYLTAFIGGASGSVIAQILSVPIDIVSQHMMLAGQKGANYNNNKSSIKVSGPTMNGSSAKVSKLRDLDRIHIPDKLKTASHFTIAKYVSQEIYKYEKIKGFYRGYFLSTFLVSLNSALWWPFYYFYQAQLRPFMPNDFPVLLLQCICGPLGSLSANLLTNPLDCMRTRMQVTRKKETSIQVLRNLWEQDGYRLFYRGLTARLSYSCLYSILITLGYETAKKYSLKEEYQQILYPIE</sequence>
<evidence type="ECO:0000256" key="4">
    <source>
        <dbReference type="ARBA" id="ARBA00023136"/>
    </source>
</evidence>
<dbReference type="PANTHER" id="PTHR46314">
    <property type="entry name" value="SOLUTE CARRIER FAMILY 25 MEMBER 44"/>
    <property type="match status" value="1"/>
</dbReference>
<dbReference type="InterPro" id="IPR023395">
    <property type="entry name" value="MCP_dom_sf"/>
</dbReference>
<evidence type="ECO:0000256" key="6">
    <source>
        <dbReference type="RuleBase" id="RU000488"/>
    </source>
</evidence>
<dbReference type="Pfam" id="PF00153">
    <property type="entry name" value="Mito_carr"/>
    <property type="match status" value="2"/>
</dbReference>
<dbReference type="GO" id="GO:0015658">
    <property type="term" value="F:branched-chain amino acid transmembrane transporter activity"/>
    <property type="evidence" value="ECO:0007669"/>
    <property type="project" value="InterPro"/>
</dbReference>
<evidence type="ECO:0000313" key="8">
    <source>
        <dbReference type="EMBL" id="CAF0791099.1"/>
    </source>
</evidence>
<evidence type="ECO:0000256" key="7">
    <source>
        <dbReference type="SAM" id="Phobius"/>
    </source>
</evidence>
<keyword evidence="7" id="KW-1133">Transmembrane helix</keyword>
<feature type="transmembrane region" description="Helical" evidence="7">
    <location>
        <begin position="263"/>
        <end position="284"/>
    </location>
</feature>
<proteinExistence type="inferred from homology"/>
<dbReference type="AlphaFoldDB" id="A0A813S495"/>
<evidence type="ECO:0000256" key="1">
    <source>
        <dbReference type="ARBA" id="ARBA00004141"/>
    </source>
</evidence>
<keyword evidence="9" id="KW-1185">Reference proteome</keyword>
<dbReference type="InterPro" id="IPR042164">
    <property type="entry name" value="SLC25A44"/>
</dbReference>
<dbReference type="GO" id="GO:0009083">
    <property type="term" value="P:branched-chain amino acid catabolic process"/>
    <property type="evidence" value="ECO:0007669"/>
    <property type="project" value="InterPro"/>
</dbReference>
<dbReference type="OrthoDB" id="250329at2759"/>
<comment type="caution">
    <text evidence="8">The sequence shown here is derived from an EMBL/GenBank/DDBJ whole genome shotgun (WGS) entry which is preliminary data.</text>
</comment>
<dbReference type="PROSITE" id="PS50920">
    <property type="entry name" value="SOLCAR"/>
    <property type="match status" value="2"/>
</dbReference>
<keyword evidence="4 5" id="KW-0472">Membrane</keyword>
<comment type="subcellular location">
    <subcellularLocation>
        <location evidence="1">Membrane</location>
        <topology evidence="1">Multi-pass membrane protein</topology>
    </subcellularLocation>
</comment>
<gene>
    <name evidence="8" type="ORF">OXX778_LOCUS5972</name>
</gene>
<dbReference type="GO" id="GO:0016020">
    <property type="term" value="C:membrane"/>
    <property type="evidence" value="ECO:0007669"/>
    <property type="project" value="UniProtKB-SubCell"/>
</dbReference>
<evidence type="ECO:0000256" key="3">
    <source>
        <dbReference type="ARBA" id="ARBA00022692"/>
    </source>
</evidence>
<name>A0A813S495_9BILA</name>
<dbReference type="Proteomes" id="UP000663879">
    <property type="component" value="Unassembled WGS sequence"/>
</dbReference>
<organism evidence="8 9">
    <name type="scientific">Brachionus calyciflorus</name>
    <dbReference type="NCBI Taxonomy" id="104777"/>
    <lineage>
        <taxon>Eukaryota</taxon>
        <taxon>Metazoa</taxon>
        <taxon>Spiralia</taxon>
        <taxon>Gnathifera</taxon>
        <taxon>Rotifera</taxon>
        <taxon>Eurotatoria</taxon>
        <taxon>Monogononta</taxon>
        <taxon>Pseudotrocha</taxon>
        <taxon>Ploima</taxon>
        <taxon>Brachionidae</taxon>
        <taxon>Brachionus</taxon>
    </lineage>
</organism>
<keyword evidence="6" id="KW-0813">Transport</keyword>
<comment type="similarity">
    <text evidence="2 6">Belongs to the mitochondrial carrier (TC 2.A.29) family.</text>
</comment>
<dbReference type="PANTHER" id="PTHR46314:SF2">
    <property type="entry name" value="SOLUTE CARRIER FAMILY 25 MEMBER 44"/>
    <property type="match status" value="1"/>
</dbReference>
<evidence type="ECO:0000256" key="5">
    <source>
        <dbReference type="PROSITE-ProRule" id="PRU00282"/>
    </source>
</evidence>
<reference evidence="8" key="1">
    <citation type="submission" date="2021-02" db="EMBL/GenBank/DDBJ databases">
        <authorList>
            <person name="Nowell W R."/>
        </authorList>
    </citation>
    <scope>NUCLEOTIDE SEQUENCE</scope>
    <source>
        <strain evidence="8">Ploen Becks lab</strain>
    </source>
</reference>
<feature type="repeat" description="Solcar" evidence="5">
    <location>
        <begin position="264"/>
        <end position="347"/>
    </location>
</feature>
<accession>A0A813S495</accession>
<dbReference type="SUPFAM" id="SSF103506">
    <property type="entry name" value="Mitochondrial carrier"/>
    <property type="match status" value="1"/>
</dbReference>
<dbReference type="GO" id="GO:0005739">
    <property type="term" value="C:mitochondrion"/>
    <property type="evidence" value="ECO:0007669"/>
    <property type="project" value="InterPro"/>
</dbReference>
<evidence type="ECO:0008006" key="10">
    <source>
        <dbReference type="Google" id="ProtNLM"/>
    </source>
</evidence>
<protein>
    <recommendedName>
        <fullName evidence="10">Solute carrier family 25 member 44</fullName>
    </recommendedName>
</protein>
<dbReference type="InterPro" id="IPR018108">
    <property type="entry name" value="MCP_transmembrane"/>
</dbReference>
<evidence type="ECO:0000256" key="2">
    <source>
        <dbReference type="ARBA" id="ARBA00006375"/>
    </source>
</evidence>
<dbReference type="EMBL" id="CAJNOC010000680">
    <property type="protein sequence ID" value="CAF0791099.1"/>
    <property type="molecule type" value="Genomic_DNA"/>
</dbReference>
<evidence type="ECO:0000313" key="9">
    <source>
        <dbReference type="Proteomes" id="UP000663879"/>
    </source>
</evidence>
<dbReference type="Gene3D" id="1.50.40.10">
    <property type="entry name" value="Mitochondrial carrier domain"/>
    <property type="match status" value="2"/>
</dbReference>
<feature type="repeat" description="Solcar" evidence="5">
    <location>
        <begin position="37"/>
        <end position="118"/>
    </location>
</feature>
<feature type="transmembrane region" description="Helical" evidence="7">
    <location>
        <begin position="229"/>
        <end position="251"/>
    </location>
</feature>
<keyword evidence="3 5" id="KW-0812">Transmembrane</keyword>